<keyword evidence="9" id="KW-0560">Oxidoreductase</keyword>
<comment type="pathway">
    <text evidence="3">Pyrimidine metabolism; UMP biosynthesis via de novo pathway; orotate from (S)-dihydroorotate (quinone route): step 1/1.</text>
</comment>
<dbReference type="NCBIfam" id="TIGR01036">
    <property type="entry name" value="pyrD_sub2"/>
    <property type="match status" value="1"/>
</dbReference>
<comment type="catalytic activity">
    <reaction evidence="12">
        <text>(S)-dihydroorotate + a quinone = orotate + a quinol</text>
        <dbReference type="Rhea" id="RHEA:30187"/>
        <dbReference type="ChEBI" id="CHEBI:24646"/>
        <dbReference type="ChEBI" id="CHEBI:30839"/>
        <dbReference type="ChEBI" id="CHEBI:30864"/>
        <dbReference type="ChEBI" id="CHEBI:132124"/>
        <dbReference type="EC" id="1.3.5.2"/>
    </reaction>
</comment>
<evidence type="ECO:0000256" key="4">
    <source>
        <dbReference type="ARBA" id="ARBA00005359"/>
    </source>
</evidence>
<keyword evidence="7" id="KW-0285">Flavoprotein</keyword>
<dbReference type="AlphaFoldDB" id="A0A3M7C640"/>
<dbReference type="InterPro" id="IPR005719">
    <property type="entry name" value="Dihydroorotate_DH_2"/>
</dbReference>
<dbReference type="InterPro" id="IPR005720">
    <property type="entry name" value="Dihydroorotate_DH_cat"/>
</dbReference>
<comment type="cofactor">
    <cofactor evidence="1">
        <name>FMN</name>
        <dbReference type="ChEBI" id="CHEBI:58210"/>
    </cofactor>
</comment>
<dbReference type="Pfam" id="PF01180">
    <property type="entry name" value="DHO_dh"/>
    <property type="match status" value="2"/>
</dbReference>
<feature type="compositionally biased region" description="Polar residues" evidence="13">
    <location>
        <begin position="569"/>
        <end position="593"/>
    </location>
</feature>
<dbReference type="GO" id="GO:0106430">
    <property type="term" value="F:dihydroorotate dehydrogenase (quinone) activity"/>
    <property type="evidence" value="ECO:0007669"/>
    <property type="project" value="UniProtKB-EC"/>
</dbReference>
<dbReference type="VEuPathDB" id="FungiDB:BTJ68_10279"/>
<keyword evidence="8" id="KW-0288">FMN</keyword>
<evidence type="ECO:0000256" key="9">
    <source>
        <dbReference type="ARBA" id="ARBA00023002"/>
    </source>
</evidence>
<feature type="region of interest" description="Disordered" evidence="13">
    <location>
        <begin position="611"/>
        <end position="695"/>
    </location>
</feature>
<evidence type="ECO:0000256" key="2">
    <source>
        <dbReference type="ARBA" id="ARBA00004370"/>
    </source>
</evidence>
<protein>
    <recommendedName>
        <fullName evidence="6">Dihydroorotate dehydrogenase (quinone), mitochondrial</fullName>
        <ecNumber evidence="5">1.3.5.2</ecNumber>
    </recommendedName>
    <alternativeName>
        <fullName evidence="11">Dihydroorotate oxidase</fullName>
    </alternativeName>
</protein>
<dbReference type="EMBL" id="QWIN01000738">
    <property type="protein sequence ID" value="RMY47509.1"/>
    <property type="molecule type" value="Genomic_DNA"/>
</dbReference>
<dbReference type="UniPathway" id="UPA00070">
    <property type="reaction ID" value="UER00946"/>
</dbReference>
<evidence type="ECO:0000256" key="10">
    <source>
        <dbReference type="ARBA" id="ARBA00023136"/>
    </source>
</evidence>
<sequence length="756" mass="80492">MENAPLDISSSSRAAAAFGPKKCFNLLWSNVFVLPPVLVFSMDSCCVVSLTSYSTISNPGKIRDGTCASQVEPRDQLRVGLVIVAATHFAMRATASAFGAPIHLWRPSTGLNGAQWRTLQRQWQRDFSCKHQRPTSRTFPLRTARRYQSTEGTAAPSPKPSSAPSPAPAPAPAPAPSAAPSPAPKAAAASSSLRNWIYGTATVLFLGFGFLYITDTRASIHQFVVVPSLRLLHIDAEEAHHAAIKYVKGLYEFGLHPRERDTADQTMGDLKVEVFGHILNNPVGTSAGIDKNADIPDPLFELGAAVVEVGGVTPKPQEGNPKPRVFRIPSQNALINRYGLNSEGAEHVAMVLRERVRQYAYDHGLGLDAEAERLVLDGEAGVPPGSLRDGKVLAVQVAKNKVTPDSDIAAVAKDYVTCVDHLAKYADVLVVNVSSPNTPGLRDLQATAPLTAILSSVVDSAKSIPRKTKPAVMVKVSPDEDSDAQVEGICSAVWSSGVDGVIVGNTTKKRPDPVPKGYVMPANEEKLLSEVGGYSGPQMFERTLNLVKKYRSKLDLGPVEDESVKPTLTGASDQKPVSVSESVQADPSTSDLTANPIEASVQRDAQHLKPLTNEADKESQQPIVKEPERHHTSELQSSGQTLEPASVSGPASAIAPPPSNPASPTSSPSSQATSSTSTPTSTTPSKPGSKTKDVEPKIIFATGGITNGEQCLQILNAGASVCQVYTAMMYGGVGTVTRIKQEMREKMHQHGKDGKQ</sequence>
<dbReference type="GO" id="GO:0044205">
    <property type="term" value="P:'de novo' UMP biosynthetic process"/>
    <property type="evidence" value="ECO:0007669"/>
    <property type="project" value="UniProtKB-UniPathway"/>
</dbReference>
<name>A0A3M7C640_HORWE</name>
<evidence type="ECO:0000256" key="12">
    <source>
        <dbReference type="ARBA" id="ARBA00048639"/>
    </source>
</evidence>
<dbReference type="PROSITE" id="PS00911">
    <property type="entry name" value="DHODEHASE_1"/>
    <property type="match status" value="1"/>
</dbReference>
<dbReference type="InterPro" id="IPR001295">
    <property type="entry name" value="Dihydroorotate_DH_CS"/>
</dbReference>
<gene>
    <name evidence="15" type="ORF">D0865_08615</name>
</gene>
<keyword evidence="10" id="KW-0472">Membrane</keyword>
<dbReference type="GO" id="GO:0006207">
    <property type="term" value="P:'de novo' pyrimidine nucleobase biosynthetic process"/>
    <property type="evidence" value="ECO:0007669"/>
    <property type="project" value="InterPro"/>
</dbReference>
<dbReference type="FunFam" id="3.20.20.70:FF:000242">
    <property type="entry name" value="Dihydroorotate reductase PyrE"/>
    <property type="match status" value="1"/>
</dbReference>
<evidence type="ECO:0000256" key="5">
    <source>
        <dbReference type="ARBA" id="ARBA00012791"/>
    </source>
</evidence>
<comment type="caution">
    <text evidence="15">The sequence shown here is derived from an EMBL/GenBank/DDBJ whole genome shotgun (WGS) entry which is preliminary data.</text>
</comment>
<evidence type="ECO:0000256" key="13">
    <source>
        <dbReference type="SAM" id="MobiDB-lite"/>
    </source>
</evidence>
<feature type="region of interest" description="Disordered" evidence="13">
    <location>
        <begin position="127"/>
        <end position="185"/>
    </location>
</feature>
<dbReference type="OrthoDB" id="14784at2759"/>
<comment type="subcellular location">
    <subcellularLocation>
        <location evidence="2">Membrane</location>
    </subcellularLocation>
</comment>
<dbReference type="Proteomes" id="UP000270230">
    <property type="component" value="Unassembled WGS sequence"/>
</dbReference>
<evidence type="ECO:0000256" key="8">
    <source>
        <dbReference type="ARBA" id="ARBA00022643"/>
    </source>
</evidence>
<evidence type="ECO:0000313" key="15">
    <source>
        <dbReference type="EMBL" id="RMY47509.1"/>
    </source>
</evidence>
<dbReference type="InterPro" id="IPR050074">
    <property type="entry name" value="DHO_dehydrogenase"/>
</dbReference>
<dbReference type="PANTHER" id="PTHR48109">
    <property type="entry name" value="DIHYDROOROTATE DEHYDROGENASE (QUINONE), MITOCHONDRIAL-RELATED"/>
    <property type="match status" value="1"/>
</dbReference>
<evidence type="ECO:0000256" key="7">
    <source>
        <dbReference type="ARBA" id="ARBA00022630"/>
    </source>
</evidence>
<feature type="region of interest" description="Disordered" evidence="13">
    <location>
        <begin position="560"/>
        <end position="596"/>
    </location>
</feature>
<evidence type="ECO:0000256" key="3">
    <source>
        <dbReference type="ARBA" id="ARBA00005161"/>
    </source>
</evidence>
<feature type="compositionally biased region" description="Basic and acidic residues" evidence="13">
    <location>
        <begin position="614"/>
        <end position="633"/>
    </location>
</feature>
<evidence type="ECO:0000313" key="16">
    <source>
        <dbReference type="Proteomes" id="UP000270230"/>
    </source>
</evidence>
<feature type="compositionally biased region" description="Low complexity" evidence="13">
    <location>
        <begin position="662"/>
        <end position="688"/>
    </location>
</feature>
<dbReference type="PANTHER" id="PTHR48109:SF4">
    <property type="entry name" value="DIHYDROOROTATE DEHYDROGENASE (QUINONE), MITOCHONDRIAL"/>
    <property type="match status" value="1"/>
</dbReference>
<dbReference type="CDD" id="cd04738">
    <property type="entry name" value="DHOD_2_like"/>
    <property type="match status" value="1"/>
</dbReference>
<evidence type="ECO:0000256" key="11">
    <source>
        <dbReference type="ARBA" id="ARBA00031623"/>
    </source>
</evidence>
<evidence type="ECO:0000256" key="6">
    <source>
        <dbReference type="ARBA" id="ARBA00017599"/>
    </source>
</evidence>
<comment type="similarity">
    <text evidence="4">Belongs to the dihydroorotate dehydrogenase family. Type 2 subfamily.</text>
</comment>
<accession>A0A3M7C640</accession>
<evidence type="ECO:0000259" key="14">
    <source>
        <dbReference type="Pfam" id="PF01180"/>
    </source>
</evidence>
<feature type="compositionally biased region" description="Polar residues" evidence="13">
    <location>
        <begin position="634"/>
        <end position="643"/>
    </location>
</feature>
<organism evidence="15 16">
    <name type="scientific">Hortaea werneckii</name>
    <name type="common">Black yeast</name>
    <name type="synonym">Cladosporium werneckii</name>
    <dbReference type="NCBI Taxonomy" id="91943"/>
    <lineage>
        <taxon>Eukaryota</taxon>
        <taxon>Fungi</taxon>
        <taxon>Dikarya</taxon>
        <taxon>Ascomycota</taxon>
        <taxon>Pezizomycotina</taxon>
        <taxon>Dothideomycetes</taxon>
        <taxon>Dothideomycetidae</taxon>
        <taxon>Mycosphaerellales</taxon>
        <taxon>Teratosphaeriaceae</taxon>
        <taxon>Hortaea</taxon>
    </lineage>
</organism>
<dbReference type="EC" id="1.3.5.2" evidence="5"/>
<dbReference type="Gene3D" id="3.20.20.70">
    <property type="entry name" value="Aldolase class I"/>
    <property type="match status" value="2"/>
</dbReference>
<dbReference type="InterPro" id="IPR013785">
    <property type="entry name" value="Aldolase_TIM"/>
</dbReference>
<feature type="compositionally biased region" description="Low complexity" evidence="13">
    <location>
        <begin position="644"/>
        <end position="654"/>
    </location>
</feature>
<feature type="compositionally biased region" description="Pro residues" evidence="13">
    <location>
        <begin position="157"/>
        <end position="183"/>
    </location>
</feature>
<evidence type="ECO:0000256" key="1">
    <source>
        <dbReference type="ARBA" id="ARBA00001917"/>
    </source>
</evidence>
<proteinExistence type="inferred from homology"/>
<dbReference type="SUPFAM" id="SSF51395">
    <property type="entry name" value="FMN-linked oxidoreductases"/>
    <property type="match status" value="2"/>
</dbReference>
<reference evidence="15 16" key="1">
    <citation type="journal article" date="2018" name="BMC Genomics">
        <title>Genomic evidence for intraspecific hybridization in a clonal and extremely halotolerant yeast.</title>
        <authorList>
            <person name="Gostincar C."/>
            <person name="Stajich J.E."/>
            <person name="Zupancic J."/>
            <person name="Zalar P."/>
            <person name="Gunde-Cimerman N."/>
        </authorList>
    </citation>
    <scope>NUCLEOTIDE SEQUENCE [LARGE SCALE GENOMIC DNA]</scope>
    <source>
        <strain evidence="15 16">EXF-151</strain>
    </source>
</reference>
<feature type="domain" description="Dihydroorotate dehydrogenase catalytic" evidence="14">
    <location>
        <begin position="270"/>
        <end position="554"/>
    </location>
</feature>
<feature type="domain" description="Dihydroorotate dehydrogenase catalytic" evidence="14">
    <location>
        <begin position="699"/>
        <end position="747"/>
    </location>
</feature>
<dbReference type="GO" id="GO:0005743">
    <property type="term" value="C:mitochondrial inner membrane"/>
    <property type="evidence" value="ECO:0007669"/>
    <property type="project" value="TreeGrafter"/>
</dbReference>